<gene>
    <name evidence="2" type="ORF">Tco_0802187</name>
</gene>
<sequence>MLAWWCSPKDLMIPVDVTVLPLISLDLFLYKEIIDIALVPIADQVQISSCNTRIDPTKNQKEATYQLTLDILKLSSCYNAFLITADLDDQKIEIGVELFGEILRITLRVPNKEFVESPPHDALVSFFKQLGYKGSLELISEIYIDQMYQPWRTFLTIINKGLSGKSSSLDRPRQSRIQLLWGMFYKKNVDYAELISEDLQFQIDSRQTSAKRHEQMPYPRFTKLKFVSKGEEDQKYGISIPDLMINDDIKKSDVYLTCITLSTNTELPKVGKSKVKGKGKGPTGKKKDDPPIPKEKKKKDAPRQKSSITADDNILPDLNEALKLGESISLTKAGEKEEEHRLHETHARLVTEKLADTANSDETEDEADNRLIRRRPTGVVIGGSIHQVSDEDNEGASIIPEVPNEPKGNSGSSSSSSSGSDDETEIISSDDEKKAVDQEKAVNEEKADEEMKDDEEAESEKTKEEHVDEEKAEEEKIKDEKVNDKQAGIDQAQNDQAEDDQVGILNVSCDTSLASILKEPAEIEIQSMVDVHIQEENLAVQRLPLVDAIVSMFLAKTTPAPSTTPPTTEAQKVEALSKIDHSKLIEESVQEKVTNEVRNQVPKLLPPMLDEAISSSDVNPLKFLKRSRPDDQDPPAGYDKEKRKRRKRKDLIHPKIKNKETVRDVALEADQPMDVEEHVGNVANEQAQDDVTWFHEMVNADKNPLTFDDLMGSTIEFTKFAMHRLKKDRITRADLQGPAYKLLKGTCRNNIKLEYNLEQCYLALSDKLDWANLEGDRCPFDLSKPLPLQDYQEMIPRLWITVKEAYDKNAELGIHHWGPKRQLFYRSRNNATSRHEVYSRAGQREYTFREADFKRLHLNGIKDMFLLYVQHKLYNLTADEIVDLMIALRMFTRSIIIKRRVEHVQLGVESYLKKLNITRLQTTCDVISYKEQYTTVYEPRGVVYQNKSNQKRLMRADELYKFCDATLKSVREILNVMMHNFVLGYNADIPKRAWTDKDQTRTDEMLKLIDNLLLE</sequence>
<reference evidence="2" key="2">
    <citation type="submission" date="2022-01" db="EMBL/GenBank/DDBJ databases">
        <authorList>
            <person name="Yamashiro T."/>
            <person name="Shiraishi A."/>
            <person name="Satake H."/>
            <person name="Nakayama K."/>
        </authorList>
    </citation>
    <scope>NUCLEOTIDE SEQUENCE</scope>
</reference>
<feature type="region of interest" description="Disordered" evidence="1">
    <location>
        <begin position="623"/>
        <end position="657"/>
    </location>
</feature>
<evidence type="ECO:0000313" key="2">
    <source>
        <dbReference type="EMBL" id="GJS95219.1"/>
    </source>
</evidence>
<feature type="compositionally biased region" description="Acidic residues" evidence="1">
    <location>
        <begin position="420"/>
        <end position="429"/>
    </location>
</feature>
<feature type="compositionally biased region" description="Basic and acidic residues" evidence="1">
    <location>
        <begin position="430"/>
        <end position="445"/>
    </location>
</feature>
<evidence type="ECO:0000256" key="1">
    <source>
        <dbReference type="SAM" id="MobiDB-lite"/>
    </source>
</evidence>
<protein>
    <submittedName>
        <fullName evidence="2">Uncharacterized protein</fullName>
    </submittedName>
</protein>
<reference evidence="2" key="1">
    <citation type="journal article" date="2022" name="Int. J. Mol. Sci.">
        <title>Draft Genome of Tanacetum Coccineum: Genomic Comparison of Closely Related Tanacetum-Family Plants.</title>
        <authorList>
            <person name="Yamashiro T."/>
            <person name="Shiraishi A."/>
            <person name="Nakayama K."/>
            <person name="Satake H."/>
        </authorList>
    </citation>
    <scope>NUCLEOTIDE SEQUENCE</scope>
</reference>
<feature type="compositionally biased region" description="Low complexity" evidence="1">
    <location>
        <begin position="410"/>
        <end position="419"/>
    </location>
</feature>
<keyword evidence="3" id="KW-1185">Reference proteome</keyword>
<dbReference type="EMBL" id="BQNB010011792">
    <property type="protein sequence ID" value="GJS95219.1"/>
    <property type="molecule type" value="Genomic_DNA"/>
</dbReference>
<dbReference type="Proteomes" id="UP001151760">
    <property type="component" value="Unassembled WGS sequence"/>
</dbReference>
<feature type="compositionally biased region" description="Basic and acidic residues" evidence="1">
    <location>
        <begin position="459"/>
        <end position="484"/>
    </location>
</feature>
<evidence type="ECO:0000313" key="3">
    <source>
        <dbReference type="Proteomes" id="UP001151760"/>
    </source>
</evidence>
<feature type="region of interest" description="Disordered" evidence="1">
    <location>
        <begin position="270"/>
        <end position="314"/>
    </location>
</feature>
<comment type="caution">
    <text evidence="2">The sequence shown here is derived from an EMBL/GenBank/DDBJ whole genome shotgun (WGS) entry which is preliminary data.</text>
</comment>
<feature type="compositionally biased region" description="Acidic residues" evidence="1">
    <location>
        <begin position="446"/>
        <end position="458"/>
    </location>
</feature>
<organism evidence="2 3">
    <name type="scientific">Tanacetum coccineum</name>
    <dbReference type="NCBI Taxonomy" id="301880"/>
    <lineage>
        <taxon>Eukaryota</taxon>
        <taxon>Viridiplantae</taxon>
        <taxon>Streptophyta</taxon>
        <taxon>Embryophyta</taxon>
        <taxon>Tracheophyta</taxon>
        <taxon>Spermatophyta</taxon>
        <taxon>Magnoliopsida</taxon>
        <taxon>eudicotyledons</taxon>
        <taxon>Gunneridae</taxon>
        <taxon>Pentapetalae</taxon>
        <taxon>asterids</taxon>
        <taxon>campanulids</taxon>
        <taxon>Asterales</taxon>
        <taxon>Asteraceae</taxon>
        <taxon>Asteroideae</taxon>
        <taxon>Anthemideae</taxon>
        <taxon>Anthemidinae</taxon>
        <taxon>Tanacetum</taxon>
    </lineage>
</organism>
<accession>A0ABQ4ZY26</accession>
<name>A0ABQ4ZY26_9ASTR</name>
<proteinExistence type="predicted"/>
<feature type="compositionally biased region" description="Basic and acidic residues" evidence="1">
    <location>
        <begin position="333"/>
        <end position="355"/>
    </location>
</feature>
<feature type="region of interest" description="Disordered" evidence="1">
    <location>
        <begin position="331"/>
        <end position="497"/>
    </location>
</feature>
<feature type="compositionally biased region" description="Basic and acidic residues" evidence="1">
    <location>
        <begin position="285"/>
        <end position="294"/>
    </location>
</feature>